<feature type="domain" description="Pre-mRNA-splicing helicase BRR2-like plug" evidence="3">
    <location>
        <begin position="103"/>
        <end position="170"/>
    </location>
</feature>
<feature type="domain" description="Brr2 N-terminal helicase PWI" evidence="2">
    <location>
        <begin position="256"/>
        <end position="352"/>
    </location>
</feature>
<dbReference type="Pfam" id="PF18149">
    <property type="entry name" value="Helicase_PWI"/>
    <property type="match status" value="1"/>
</dbReference>
<evidence type="ECO:0000313" key="4">
    <source>
        <dbReference type="Proteomes" id="UP000887572"/>
    </source>
</evidence>
<keyword evidence="4" id="KW-1185">Reference proteome</keyword>
<evidence type="ECO:0000313" key="5">
    <source>
        <dbReference type="WBParaSite" id="Gr19_v10_g8863.t1"/>
    </source>
</evidence>
<protein>
    <submittedName>
        <fullName evidence="5">Brr2 N-terminal helicase PWI domain-containing protein</fullName>
    </submittedName>
</protein>
<name>A0A914I9Y7_GLORO</name>
<feature type="region of interest" description="Disordered" evidence="1">
    <location>
        <begin position="65"/>
        <end position="84"/>
    </location>
</feature>
<evidence type="ECO:0000256" key="1">
    <source>
        <dbReference type="SAM" id="MobiDB-lite"/>
    </source>
</evidence>
<dbReference type="Pfam" id="PF21188">
    <property type="entry name" value="BRR2_plug"/>
    <property type="match status" value="1"/>
</dbReference>
<accession>A0A914I9Y7</accession>
<dbReference type="InterPro" id="IPR041094">
    <property type="entry name" value="Brr2_helicase_PWI"/>
</dbReference>
<sequence length="476" mass="55077">MSDQIARSQQYEYRQNSNLVLSVDYNLTDRRARDEPTGEVMPLNKDLFRGCKMGDRYRRTIAPVEKKTAKPKSRDRDDIRKHDSGLDEEAGIAGIYKPRTQETRNTYEVFLSLIQEVIGDQPREILHGSAHEILLTLKLDSFREKEKKKEIEELLSIKLSDERFALFVNLSKKISDFNPEEEEEKMRDIIDDVDDTTGVPVQFESDDEDDKMAYELREDKSDDDDVGVEAVYEGILRSEKGGGIEVGEAGGEGAKGELHPRDIDAHWIKRHLSKFFDPTESQQKVQDVMGILRTSVDDRACENALVLLLGFERFDFIKTLRQHRQMVYYCTRLKQAQPEEREAIEREMVAEEDIVTTERGKREKAVQQRRLNEAGQEAVAAASWIQQRKMLDLEDMAFAQGSHTMSNKKCVLPDGSQRTQKKSYESIYVPPLKPKPFGDNEKLIDIEDLPKWARPAFHGYRTLNRIQSDREKRMLR</sequence>
<evidence type="ECO:0000259" key="2">
    <source>
        <dbReference type="Pfam" id="PF18149"/>
    </source>
</evidence>
<dbReference type="InterPro" id="IPR048863">
    <property type="entry name" value="BRR2_plug"/>
</dbReference>
<reference evidence="5" key="1">
    <citation type="submission" date="2022-11" db="UniProtKB">
        <authorList>
            <consortium name="WormBaseParasite"/>
        </authorList>
    </citation>
    <scope>IDENTIFICATION</scope>
</reference>
<organism evidence="4 5">
    <name type="scientific">Globodera rostochiensis</name>
    <name type="common">Golden nematode worm</name>
    <name type="synonym">Heterodera rostochiensis</name>
    <dbReference type="NCBI Taxonomy" id="31243"/>
    <lineage>
        <taxon>Eukaryota</taxon>
        <taxon>Metazoa</taxon>
        <taxon>Ecdysozoa</taxon>
        <taxon>Nematoda</taxon>
        <taxon>Chromadorea</taxon>
        <taxon>Rhabditida</taxon>
        <taxon>Tylenchina</taxon>
        <taxon>Tylenchomorpha</taxon>
        <taxon>Tylenchoidea</taxon>
        <taxon>Heteroderidae</taxon>
        <taxon>Heteroderinae</taxon>
        <taxon>Globodera</taxon>
    </lineage>
</organism>
<proteinExistence type="predicted"/>
<dbReference type="WBParaSite" id="Gr19_v10_g8863.t1">
    <property type="protein sequence ID" value="Gr19_v10_g8863.t1"/>
    <property type="gene ID" value="Gr19_v10_g8863"/>
</dbReference>
<evidence type="ECO:0000259" key="3">
    <source>
        <dbReference type="Pfam" id="PF21188"/>
    </source>
</evidence>
<dbReference type="Proteomes" id="UP000887572">
    <property type="component" value="Unplaced"/>
</dbReference>
<dbReference type="AlphaFoldDB" id="A0A914I9Y7"/>